<evidence type="ECO:0000313" key="3">
    <source>
        <dbReference type="EMBL" id="NHK27853.1"/>
    </source>
</evidence>
<dbReference type="AlphaFoldDB" id="A0A8J3A3C0"/>
<dbReference type="Proteomes" id="UP000621856">
    <property type="component" value="Unassembled WGS sequence"/>
</dbReference>
<evidence type="ECO:0000256" key="1">
    <source>
        <dbReference type="SAM" id="Phobius"/>
    </source>
</evidence>
<reference evidence="2" key="3">
    <citation type="submission" date="2020-09" db="EMBL/GenBank/DDBJ databases">
        <authorList>
            <person name="Sun Q."/>
            <person name="Zhou Y."/>
        </authorList>
    </citation>
    <scope>NUCLEOTIDE SEQUENCE</scope>
    <source>
        <strain evidence="2">CGMCC 1.14984</strain>
    </source>
</reference>
<organism evidence="2 4">
    <name type="scientific">Aquisalinus luteolus</name>
    <dbReference type="NCBI Taxonomy" id="1566827"/>
    <lineage>
        <taxon>Bacteria</taxon>
        <taxon>Pseudomonadati</taxon>
        <taxon>Pseudomonadota</taxon>
        <taxon>Alphaproteobacteria</taxon>
        <taxon>Parvularculales</taxon>
        <taxon>Parvularculaceae</taxon>
        <taxon>Aquisalinus</taxon>
    </lineage>
</organism>
<name>A0A8J3A3C0_9PROT</name>
<evidence type="ECO:0008006" key="6">
    <source>
        <dbReference type="Google" id="ProtNLM"/>
    </source>
</evidence>
<keyword evidence="1" id="KW-0472">Membrane</keyword>
<accession>A0A8J3A3C0</accession>
<feature type="transmembrane region" description="Helical" evidence="1">
    <location>
        <begin position="39"/>
        <end position="65"/>
    </location>
</feature>
<protein>
    <recommendedName>
        <fullName evidence="6">DUF2178 domain-containing protein</fullName>
    </recommendedName>
</protein>
<feature type="transmembrane region" description="Helical" evidence="1">
    <location>
        <begin position="86"/>
        <end position="104"/>
    </location>
</feature>
<dbReference type="Proteomes" id="UP000818603">
    <property type="component" value="Unassembled WGS sequence"/>
</dbReference>
<dbReference type="EMBL" id="VCJR02000001">
    <property type="protein sequence ID" value="NHK27853.1"/>
    <property type="molecule type" value="Genomic_DNA"/>
</dbReference>
<gene>
    <name evidence="3" type="ORF">FF098_008065</name>
    <name evidence="2" type="ORF">GCM10011355_16230</name>
</gene>
<dbReference type="RefSeq" id="WP_155139137.1">
    <property type="nucleotide sequence ID" value="NZ_BMGZ01000001.1"/>
</dbReference>
<reference evidence="3 5" key="2">
    <citation type="submission" date="2020-02" db="EMBL/GenBank/DDBJ databases">
        <title>Genome sequence of Parvularcula flava strain NH6-79.</title>
        <authorList>
            <person name="Abdul Karim M.H."/>
            <person name="Lam M.Q."/>
            <person name="Chen S.J."/>
            <person name="Yahya A."/>
            <person name="Shahir S."/>
            <person name="Shamsir M.S."/>
            <person name="Chong C.S."/>
        </authorList>
    </citation>
    <scope>NUCLEOTIDE SEQUENCE [LARGE SCALE GENOMIC DNA]</scope>
    <source>
        <strain evidence="3 5">NH6-79</strain>
    </source>
</reference>
<proteinExistence type="predicted"/>
<reference evidence="2" key="1">
    <citation type="journal article" date="2014" name="Int. J. Syst. Evol. Microbiol.">
        <title>Complete genome sequence of Corynebacterium casei LMG S-19264T (=DSM 44701T), isolated from a smear-ripened cheese.</title>
        <authorList>
            <consortium name="US DOE Joint Genome Institute (JGI-PGF)"/>
            <person name="Walter F."/>
            <person name="Albersmeier A."/>
            <person name="Kalinowski J."/>
            <person name="Ruckert C."/>
        </authorList>
    </citation>
    <scope>NUCLEOTIDE SEQUENCE</scope>
    <source>
        <strain evidence="2">CGMCC 1.14984</strain>
    </source>
</reference>
<keyword evidence="1" id="KW-1133">Transmembrane helix</keyword>
<evidence type="ECO:0000313" key="5">
    <source>
        <dbReference type="Proteomes" id="UP000818603"/>
    </source>
</evidence>
<keyword evidence="1" id="KW-0812">Transmembrane</keyword>
<feature type="transmembrane region" description="Helical" evidence="1">
    <location>
        <begin position="7"/>
        <end position="27"/>
    </location>
</feature>
<evidence type="ECO:0000313" key="4">
    <source>
        <dbReference type="Proteomes" id="UP000621856"/>
    </source>
</evidence>
<evidence type="ECO:0000313" key="2">
    <source>
        <dbReference type="EMBL" id="GGH96704.1"/>
    </source>
</evidence>
<comment type="caution">
    <text evidence="2">The sequence shown here is derived from an EMBL/GenBank/DDBJ whole genome shotgun (WGS) entry which is preliminary data.</text>
</comment>
<keyword evidence="5" id="KW-1185">Reference proteome</keyword>
<dbReference type="EMBL" id="BMGZ01000001">
    <property type="protein sequence ID" value="GGH96704.1"/>
    <property type="molecule type" value="Genomic_DNA"/>
</dbReference>
<sequence>MSFKEKSSWIVLLGMLALFGWYGWNFYVTGGFGAATRGVILGGMIAFIILVVIGHIVVAILQAIATGKDDIDDSSDERDRAIELQAERAGGFILGFAVLAALAFCLIAEQYMIASMLFMAMVVSEIVKNAWQVVLYRLSA</sequence>